<gene>
    <name evidence="5" type="ORF">Micbo1qcDRAFT_162603</name>
</gene>
<dbReference type="Gene3D" id="2.120.10.80">
    <property type="entry name" value="Kelch-type beta propeller"/>
    <property type="match status" value="1"/>
</dbReference>
<accession>A0A136J5C2</accession>
<dbReference type="EMBL" id="KQ964249">
    <property type="protein sequence ID" value="KXJ92352.1"/>
    <property type="molecule type" value="Genomic_DNA"/>
</dbReference>
<reference evidence="6" key="1">
    <citation type="submission" date="2016-02" db="EMBL/GenBank/DDBJ databases">
        <title>Draft genome sequence of Microdochium bolleyi, a fungal endophyte of beachgrass.</title>
        <authorList>
            <consortium name="DOE Joint Genome Institute"/>
            <person name="David A.S."/>
            <person name="May G."/>
            <person name="Haridas S."/>
            <person name="Lim J."/>
            <person name="Wang M."/>
            <person name="Labutti K."/>
            <person name="Lipzen A."/>
            <person name="Barry K."/>
            <person name="Grigoriev I.V."/>
        </authorList>
    </citation>
    <scope>NUCLEOTIDE SEQUENCE [LARGE SCALE GENOMIC DNA]</scope>
    <source>
        <strain evidence="6">J235TASD1</strain>
    </source>
</reference>
<organism evidence="5 6">
    <name type="scientific">Microdochium bolleyi</name>
    <dbReference type="NCBI Taxonomy" id="196109"/>
    <lineage>
        <taxon>Eukaryota</taxon>
        <taxon>Fungi</taxon>
        <taxon>Dikarya</taxon>
        <taxon>Ascomycota</taxon>
        <taxon>Pezizomycotina</taxon>
        <taxon>Sordariomycetes</taxon>
        <taxon>Xylariomycetidae</taxon>
        <taxon>Xylariales</taxon>
        <taxon>Microdochiaceae</taxon>
        <taxon>Microdochium</taxon>
    </lineage>
</organism>
<name>A0A136J5C2_9PEZI</name>
<feature type="region of interest" description="Disordered" evidence="3">
    <location>
        <begin position="822"/>
        <end position="920"/>
    </location>
</feature>
<evidence type="ECO:0008006" key="7">
    <source>
        <dbReference type="Google" id="ProtNLM"/>
    </source>
</evidence>
<keyword evidence="4" id="KW-0472">Membrane</keyword>
<dbReference type="STRING" id="196109.A0A136J5C2"/>
<dbReference type="InterPro" id="IPR015915">
    <property type="entry name" value="Kelch-typ_b-propeller"/>
</dbReference>
<evidence type="ECO:0000256" key="2">
    <source>
        <dbReference type="ARBA" id="ARBA00022737"/>
    </source>
</evidence>
<feature type="transmembrane region" description="Helical" evidence="4">
    <location>
        <begin position="521"/>
        <end position="545"/>
    </location>
</feature>
<keyword evidence="4" id="KW-0812">Transmembrane</keyword>
<dbReference type="PANTHER" id="PTHR46228:SF2">
    <property type="entry name" value="KELCH REPEAT PROTEIN (AFU_ORTHOLOGUE AFUA_4G14350)"/>
    <property type="match status" value="1"/>
</dbReference>
<feature type="compositionally biased region" description="Low complexity" evidence="3">
    <location>
        <begin position="717"/>
        <end position="726"/>
    </location>
</feature>
<dbReference type="Proteomes" id="UP000070501">
    <property type="component" value="Unassembled WGS sequence"/>
</dbReference>
<keyword evidence="1" id="KW-0880">Kelch repeat</keyword>
<dbReference type="SUPFAM" id="SSF50965">
    <property type="entry name" value="Galactose oxidase, central domain"/>
    <property type="match status" value="1"/>
</dbReference>
<feature type="compositionally biased region" description="Polar residues" evidence="3">
    <location>
        <begin position="767"/>
        <end position="784"/>
    </location>
</feature>
<dbReference type="AlphaFoldDB" id="A0A136J5C2"/>
<feature type="compositionally biased region" description="Basic and acidic residues" evidence="3">
    <location>
        <begin position="892"/>
        <end position="903"/>
    </location>
</feature>
<evidence type="ECO:0000313" key="6">
    <source>
        <dbReference type="Proteomes" id="UP000070501"/>
    </source>
</evidence>
<keyword evidence="4" id="KW-1133">Transmembrane helix</keyword>
<evidence type="ECO:0000256" key="3">
    <source>
        <dbReference type="SAM" id="MobiDB-lite"/>
    </source>
</evidence>
<feature type="region of interest" description="Disordered" evidence="3">
    <location>
        <begin position="755"/>
        <end position="784"/>
    </location>
</feature>
<keyword evidence="6" id="KW-1185">Reference proteome</keyword>
<proteinExistence type="predicted"/>
<keyword evidence="2" id="KW-0677">Repeat</keyword>
<evidence type="ECO:0000313" key="5">
    <source>
        <dbReference type="EMBL" id="KXJ92352.1"/>
    </source>
</evidence>
<evidence type="ECO:0000256" key="4">
    <source>
        <dbReference type="SAM" id="Phobius"/>
    </source>
</evidence>
<dbReference type="OrthoDB" id="10251809at2759"/>
<sequence length="920" mass="99175">MRLTYSWVALCANTIVNGQFSGWFQDQVNTTLCRWPNLRVSAIKDTVYMDGGIIYWAPGLSNGTYRVPTPDDNTLALVYKLNFSKPFNTTADFNYTTLLEHMPKGGSGNAGTNIAPNYQDGAMLANDHEFFLYGGAHRQSAIYKPQAADDVLGYRLSQYIDSATPGQFFPGAFNGQLPPNITRYVTYGAAANAPSEQKAWYVGGMRSASSGPLFTMTYNETFLATNASQHLITLDMTRQNFEKWSNVSIPPAMMARANPEAIWVPVGEQGILAVVGGVTFPSYSTGRNRSVNPGQSQIDSPKFMQTIDIYDVASNKWFKQATSGDAPGQLAQGCAVLATAEDYSSFNIYWYGGFPALEIDQNYEDTVWVLSLPSFTWTKLATGTPEHARIGHKCVRPYPDQMMVIGGQAQNARGTIPCLDGAIQVFNLTSAQWISSYDPSVYMSSYRIPEMVVQVIGGTSAGGATQSKPKVGGWDDPKLGEIFAKPYNKDKLTTYFPYAVAPGPPPGRTDIVASGSGLPSWVAPVLGVVLGLVFLSALIVAVMLYRRRKLLRNNGGTTTVSTADDNGGRIMSWIRGQHSEKAPTVMTEDTTLHLNDLDTKIAPMVAQSHATGRSTVATHEAPDNTFYEMADTSRRHELSDTGLTPVEHTSKHSHFGRRPPYPSNRSGSWQSGGAAARDHARSVSPPNGEHPDSPPPGTQPISNPSSGSLALGGPGGASAVHSSAGSMTAPAAAGLPPFADQQQYQPQHHEDFQELDAGQTRPPPQQEARSQQPSSTPNRNTVISGISALSEQDRTHLRHLSASTVSSATATMPNSAGLVSGFQQHQQHDHDQTQLTSQTADYTPVSPSAIGTMDTRGFGDLGGTGAGLPVSPPTAEEREGVDYLTSQPVRNQPERRSVFHEQDTGDVPPTHGGDGQQQRH</sequence>
<feature type="region of interest" description="Disordered" evidence="3">
    <location>
        <begin position="634"/>
        <end position="734"/>
    </location>
</feature>
<dbReference type="InParanoid" id="A0A136J5C2"/>
<protein>
    <recommendedName>
        <fullName evidence="7">Galactose oxidase/kelch, beta-propeller</fullName>
    </recommendedName>
</protein>
<evidence type="ECO:0000256" key="1">
    <source>
        <dbReference type="ARBA" id="ARBA00022441"/>
    </source>
</evidence>
<dbReference type="InterPro" id="IPR011043">
    <property type="entry name" value="Gal_Oxase/kelch_b-propeller"/>
</dbReference>
<dbReference type="PANTHER" id="PTHR46228">
    <property type="entry name" value="KELCH DOMAIN-CONTAINING PROTEIN"/>
    <property type="match status" value="1"/>
</dbReference>